<evidence type="ECO:0000259" key="1">
    <source>
        <dbReference type="Pfam" id="PF10105"/>
    </source>
</evidence>
<dbReference type="Proteomes" id="UP000460412">
    <property type="component" value="Unassembled WGS sequence"/>
</dbReference>
<reference evidence="2 3" key="1">
    <citation type="submission" date="2019-12" db="EMBL/GenBank/DDBJ databases">
        <title>Sporaefaciens musculi gen. nov., sp. nov., a novel bacterium isolated from the caecum of an obese mouse.</title>
        <authorList>
            <person name="Rasmussen T.S."/>
            <person name="Streidl T."/>
            <person name="Hitch T.C.A."/>
            <person name="Wortmann E."/>
            <person name="Deptula P."/>
            <person name="Hansen M."/>
            <person name="Nielsen D.S."/>
            <person name="Clavel T."/>
            <person name="Vogensen F.K."/>
        </authorList>
    </citation>
    <scope>NUCLEOTIDE SEQUENCE [LARGE SCALE GENOMIC DNA]</scope>
    <source>
        <strain evidence="2 3">WCA-9-b2</strain>
    </source>
</reference>
<proteinExistence type="predicted"/>
<organism evidence="2 3">
    <name type="scientific">Sporofaciens musculi</name>
    <dbReference type="NCBI Taxonomy" id="2681861"/>
    <lineage>
        <taxon>Bacteria</taxon>
        <taxon>Bacillati</taxon>
        <taxon>Bacillota</taxon>
        <taxon>Clostridia</taxon>
        <taxon>Lachnospirales</taxon>
        <taxon>Lachnospiraceae</taxon>
        <taxon>Sporofaciens</taxon>
    </lineage>
</organism>
<name>A0A7X3SJ98_9FIRM</name>
<dbReference type="RefSeq" id="WP_159751277.1">
    <property type="nucleotide sequence ID" value="NZ_CATIFW010000116.1"/>
</dbReference>
<sequence>MKARIKFRKYGVMRFIGHLDVMRFFQKAMRRADIPIAFTGGYSPHMIMSFAQPLGVGVTSDGEYLDIELKEDIELAEAVRRLNEVMVEGMEVISFVRIPDDKKSSGMTIVAGARYGVTLLESAKSADITRAFPSSWKTKLEEFMGQESIVVLKKTKRSEMEVDIKPMIYQMEFKEEGIHLFLAAGSEQNLKPDLVMESFVKFIGENPESVPFHYHRIDVYARGPKGAFVPLDELKLS</sequence>
<dbReference type="AlphaFoldDB" id="A0A7X3SJ98"/>
<keyword evidence="3" id="KW-1185">Reference proteome</keyword>
<accession>A0A7X3SJ98</accession>
<dbReference type="EMBL" id="WUQX01000001">
    <property type="protein sequence ID" value="MXP76106.1"/>
    <property type="molecule type" value="Genomic_DNA"/>
</dbReference>
<evidence type="ECO:0000313" key="2">
    <source>
        <dbReference type="EMBL" id="MXP76106.1"/>
    </source>
</evidence>
<dbReference type="Pfam" id="PF10105">
    <property type="entry name" value="DUF2344"/>
    <property type="match status" value="1"/>
</dbReference>
<feature type="domain" description="DUF2344" evidence="1">
    <location>
        <begin position="2"/>
        <end position="192"/>
    </location>
</feature>
<gene>
    <name evidence="2" type="ORF">GN277_12105</name>
</gene>
<protein>
    <submittedName>
        <fullName evidence="2">DUF2344 domain-containing protein</fullName>
    </submittedName>
</protein>
<evidence type="ECO:0000313" key="3">
    <source>
        <dbReference type="Proteomes" id="UP000460412"/>
    </source>
</evidence>
<dbReference type="InterPro" id="IPR018768">
    <property type="entry name" value="DUF2344"/>
</dbReference>
<comment type="caution">
    <text evidence="2">The sequence shown here is derived from an EMBL/GenBank/DDBJ whole genome shotgun (WGS) entry which is preliminary data.</text>
</comment>
<dbReference type="NCBIfam" id="TIGR03936">
    <property type="entry name" value="sam_1_link_chp"/>
    <property type="match status" value="1"/>
</dbReference>